<feature type="region of interest" description="Disordered" evidence="4">
    <location>
        <begin position="41"/>
        <end position="67"/>
    </location>
</feature>
<dbReference type="InterPro" id="IPR011993">
    <property type="entry name" value="PH-like_dom_sf"/>
</dbReference>
<dbReference type="PROSITE" id="PS50003">
    <property type="entry name" value="PH_DOMAIN"/>
    <property type="match status" value="1"/>
</dbReference>
<dbReference type="GeneTree" id="ENSGT00940000170285"/>
<protein>
    <recommendedName>
        <fullName evidence="9">DH domain-containing protein</fullName>
    </recommendedName>
</protein>
<dbReference type="Ensembl" id="ENSCINT00000015251.3">
    <property type="protein sequence ID" value="ENSCINP00000015251.3"/>
    <property type="gene ID" value="ENSCING00000007425.3"/>
</dbReference>
<feature type="domain" description="PH" evidence="5">
    <location>
        <begin position="301"/>
        <end position="411"/>
    </location>
</feature>
<dbReference type="InParanoid" id="F7B7X5"/>
<sequence>QEPSSKRVKTLRKSVASIANLISPGKRHFIKRLICTLNQQNTGAAGSTPSSGSTPGKRSNSGSVTKNRRSKLWCETFDHRGVEEAELKRQETIFELYQGECDLVDDLRMAKQTYRDSMVTLKMLTEDEVTRIFGKLDCLLPLHENLLQHLEAERTSDGKCDAIGHVFLSWFPTLTPYNEYCANQADAKGTLDAVVNKEARVRDFLQRCLESPFSRKLDLWSYLDLPRTRLVKYPLLLKNVLKATPSDHPDAVQLEKALTMVNDVITRVDDLTGERQSRFVLSKLDFLDDKQKCPELEESRALICSGQLKSSRGTKLHVFLFDLVLVLARNVTRNDKSYQVYRRPIPLSHLIIEGDEGGRMSGSFRGGILSGDKAKYAFRVRSDELGLSYTLIAADEHDRKQWVNSITEATAKFQSRRGSS</sequence>
<keyword evidence="3" id="KW-0344">Guanine-nucleotide releasing factor</keyword>
<organism evidence="7 8">
    <name type="scientific">Ciona intestinalis</name>
    <name type="common">Transparent sea squirt</name>
    <name type="synonym">Ascidia intestinalis</name>
    <dbReference type="NCBI Taxonomy" id="7719"/>
    <lineage>
        <taxon>Eukaryota</taxon>
        <taxon>Metazoa</taxon>
        <taxon>Chordata</taxon>
        <taxon>Tunicata</taxon>
        <taxon>Ascidiacea</taxon>
        <taxon>Phlebobranchia</taxon>
        <taxon>Cionidae</taxon>
        <taxon>Ciona</taxon>
    </lineage>
</organism>
<proteinExistence type="predicted"/>
<evidence type="ECO:0000259" key="6">
    <source>
        <dbReference type="PROSITE" id="PS50010"/>
    </source>
</evidence>
<feature type="domain" description="DH" evidence="6">
    <location>
        <begin position="88"/>
        <end position="271"/>
    </location>
</feature>
<dbReference type="CDD" id="cd00160">
    <property type="entry name" value="RhoGEF"/>
    <property type="match status" value="1"/>
</dbReference>
<evidence type="ECO:0000256" key="2">
    <source>
        <dbReference type="ARBA" id="ARBA00022490"/>
    </source>
</evidence>
<dbReference type="EMBL" id="EAAA01002712">
    <property type="status" value="NOT_ANNOTATED_CDS"/>
    <property type="molecule type" value="Genomic_DNA"/>
</dbReference>
<name>F7B7X5_CIOIN</name>
<dbReference type="InterPro" id="IPR000219">
    <property type="entry name" value="DH_dom"/>
</dbReference>
<dbReference type="InterPro" id="IPR001849">
    <property type="entry name" value="PH_domain"/>
</dbReference>
<dbReference type="AlphaFoldDB" id="F7B7X5"/>
<dbReference type="PROSITE" id="PS00741">
    <property type="entry name" value="DH_1"/>
    <property type="match status" value="1"/>
</dbReference>
<dbReference type="GO" id="GO:0035556">
    <property type="term" value="P:intracellular signal transduction"/>
    <property type="evidence" value="ECO:0007669"/>
    <property type="project" value="InterPro"/>
</dbReference>
<keyword evidence="2" id="KW-0963">Cytoplasm</keyword>
<reference evidence="8" key="1">
    <citation type="journal article" date="2002" name="Science">
        <title>The draft genome of Ciona intestinalis: insights into chordate and vertebrate origins.</title>
        <authorList>
            <person name="Dehal P."/>
            <person name="Satou Y."/>
            <person name="Campbell R.K."/>
            <person name="Chapman J."/>
            <person name="Degnan B."/>
            <person name="De Tomaso A."/>
            <person name="Davidson B."/>
            <person name="Di Gregorio A."/>
            <person name="Gelpke M."/>
            <person name="Goodstein D.M."/>
            <person name="Harafuji N."/>
            <person name="Hastings K.E."/>
            <person name="Ho I."/>
            <person name="Hotta K."/>
            <person name="Huang W."/>
            <person name="Kawashima T."/>
            <person name="Lemaire P."/>
            <person name="Martinez D."/>
            <person name="Meinertzhagen I.A."/>
            <person name="Necula S."/>
            <person name="Nonaka M."/>
            <person name="Putnam N."/>
            <person name="Rash S."/>
            <person name="Saiga H."/>
            <person name="Satake M."/>
            <person name="Terry A."/>
            <person name="Yamada L."/>
            <person name="Wang H.G."/>
            <person name="Awazu S."/>
            <person name="Azumi K."/>
            <person name="Boore J."/>
            <person name="Branno M."/>
            <person name="Chin-Bow S."/>
            <person name="DeSantis R."/>
            <person name="Doyle S."/>
            <person name="Francino P."/>
            <person name="Keys D.N."/>
            <person name="Haga S."/>
            <person name="Hayashi H."/>
            <person name="Hino K."/>
            <person name="Imai K.S."/>
            <person name="Inaba K."/>
            <person name="Kano S."/>
            <person name="Kobayashi K."/>
            <person name="Kobayashi M."/>
            <person name="Lee B.I."/>
            <person name="Makabe K.W."/>
            <person name="Manohar C."/>
            <person name="Matassi G."/>
            <person name="Medina M."/>
            <person name="Mochizuki Y."/>
            <person name="Mount S."/>
            <person name="Morishita T."/>
            <person name="Miura S."/>
            <person name="Nakayama A."/>
            <person name="Nishizaka S."/>
            <person name="Nomoto H."/>
            <person name="Ohta F."/>
            <person name="Oishi K."/>
            <person name="Rigoutsos I."/>
            <person name="Sano M."/>
            <person name="Sasaki A."/>
            <person name="Sasakura Y."/>
            <person name="Shoguchi E."/>
            <person name="Shin-i T."/>
            <person name="Spagnuolo A."/>
            <person name="Stainier D."/>
            <person name="Suzuki M.M."/>
            <person name="Tassy O."/>
            <person name="Takatori N."/>
            <person name="Tokuoka M."/>
            <person name="Yagi K."/>
            <person name="Yoshizaki F."/>
            <person name="Wada S."/>
            <person name="Zhang C."/>
            <person name="Hyatt P.D."/>
            <person name="Larimer F."/>
            <person name="Detter C."/>
            <person name="Doggett N."/>
            <person name="Glavina T."/>
            <person name="Hawkins T."/>
            <person name="Richardson P."/>
            <person name="Lucas S."/>
            <person name="Kohara Y."/>
            <person name="Levine M."/>
            <person name="Satoh N."/>
            <person name="Rokhsar D.S."/>
        </authorList>
    </citation>
    <scope>NUCLEOTIDE SEQUENCE [LARGE SCALE GENOMIC DNA]</scope>
</reference>
<evidence type="ECO:0008006" key="9">
    <source>
        <dbReference type="Google" id="ProtNLM"/>
    </source>
</evidence>
<accession>F7B7X5</accession>
<dbReference type="HOGENOM" id="CLU_027428_1_1_1"/>
<dbReference type="InterPro" id="IPR051480">
    <property type="entry name" value="Endocytic_GEF_Adapter"/>
</dbReference>
<dbReference type="Proteomes" id="UP000008144">
    <property type="component" value="Chromosome 8"/>
</dbReference>
<dbReference type="SUPFAM" id="SSF50729">
    <property type="entry name" value="PH domain-like"/>
    <property type="match status" value="1"/>
</dbReference>
<evidence type="ECO:0000313" key="7">
    <source>
        <dbReference type="Ensembl" id="ENSCINP00000015251.3"/>
    </source>
</evidence>
<evidence type="ECO:0000256" key="1">
    <source>
        <dbReference type="ARBA" id="ARBA00004496"/>
    </source>
</evidence>
<dbReference type="OMA" id="NCLRAAM"/>
<dbReference type="GO" id="GO:0005737">
    <property type="term" value="C:cytoplasm"/>
    <property type="evidence" value="ECO:0007669"/>
    <property type="project" value="UniProtKB-SubCell"/>
</dbReference>
<dbReference type="SMART" id="SM00325">
    <property type="entry name" value="RhoGEF"/>
    <property type="match status" value="1"/>
</dbReference>
<dbReference type="SUPFAM" id="SSF48065">
    <property type="entry name" value="DBL homology domain (DH-domain)"/>
    <property type="match status" value="1"/>
</dbReference>
<keyword evidence="8" id="KW-1185">Reference proteome</keyword>
<dbReference type="STRING" id="7719.ENSCINP00000015251"/>
<dbReference type="PANTHER" id="PTHR46006:SF8">
    <property type="entry name" value="DH DOMAIN-CONTAINING PROTEIN"/>
    <property type="match status" value="1"/>
</dbReference>
<dbReference type="GO" id="GO:0005085">
    <property type="term" value="F:guanyl-nucleotide exchange factor activity"/>
    <property type="evidence" value="ECO:0007669"/>
    <property type="project" value="UniProtKB-KW"/>
</dbReference>
<comment type="subcellular location">
    <subcellularLocation>
        <location evidence="1">Cytoplasm</location>
    </subcellularLocation>
</comment>
<dbReference type="Gene3D" id="1.20.900.10">
    <property type="entry name" value="Dbl homology (DH) domain"/>
    <property type="match status" value="1"/>
</dbReference>
<feature type="compositionally biased region" description="Low complexity" evidence="4">
    <location>
        <begin position="42"/>
        <end position="56"/>
    </location>
</feature>
<dbReference type="InterPro" id="IPR035899">
    <property type="entry name" value="DBL_dom_sf"/>
</dbReference>
<dbReference type="Pfam" id="PF22697">
    <property type="entry name" value="SOS1_NGEF_PH"/>
    <property type="match status" value="1"/>
</dbReference>
<evidence type="ECO:0000259" key="5">
    <source>
        <dbReference type="PROSITE" id="PS50003"/>
    </source>
</evidence>
<reference evidence="7" key="4">
    <citation type="submission" date="2025-09" db="UniProtKB">
        <authorList>
            <consortium name="Ensembl"/>
        </authorList>
    </citation>
    <scope>IDENTIFICATION</scope>
</reference>
<reference evidence="7" key="3">
    <citation type="submission" date="2025-08" db="UniProtKB">
        <authorList>
            <consortium name="Ensembl"/>
        </authorList>
    </citation>
    <scope>IDENTIFICATION</scope>
</reference>
<evidence type="ECO:0000256" key="4">
    <source>
        <dbReference type="SAM" id="MobiDB-lite"/>
    </source>
</evidence>
<dbReference type="InterPro" id="IPR001331">
    <property type="entry name" value="GDS_CDC24_CS"/>
</dbReference>
<dbReference type="Gene3D" id="2.30.29.30">
    <property type="entry name" value="Pleckstrin-homology domain (PH domain)/Phosphotyrosine-binding domain (PTB)"/>
    <property type="match status" value="1"/>
</dbReference>
<dbReference type="Pfam" id="PF00621">
    <property type="entry name" value="RhoGEF"/>
    <property type="match status" value="1"/>
</dbReference>
<dbReference type="GO" id="GO:0035025">
    <property type="term" value="P:positive regulation of Rho protein signal transduction"/>
    <property type="evidence" value="ECO:0000318"/>
    <property type="project" value="GO_Central"/>
</dbReference>
<dbReference type="SMART" id="SM00233">
    <property type="entry name" value="PH"/>
    <property type="match status" value="1"/>
</dbReference>
<evidence type="ECO:0000313" key="8">
    <source>
        <dbReference type="Proteomes" id="UP000008144"/>
    </source>
</evidence>
<evidence type="ECO:0000256" key="3">
    <source>
        <dbReference type="ARBA" id="ARBA00022658"/>
    </source>
</evidence>
<dbReference type="PANTHER" id="PTHR46006">
    <property type="entry name" value="RHO GUANINE NUCLEOTIDE EXCHANGE FACTOR AT 64C, ISOFORM A"/>
    <property type="match status" value="1"/>
</dbReference>
<reference evidence="7" key="2">
    <citation type="journal article" date="2008" name="Genome Biol.">
        <title>Improved genome assembly and evidence-based global gene model set for the chordate Ciona intestinalis: new insight into intron and operon populations.</title>
        <authorList>
            <person name="Satou Y."/>
            <person name="Mineta K."/>
            <person name="Ogasawara M."/>
            <person name="Sasakura Y."/>
            <person name="Shoguchi E."/>
            <person name="Ueno K."/>
            <person name="Yamada L."/>
            <person name="Matsumoto J."/>
            <person name="Wasserscheid J."/>
            <person name="Dewar K."/>
            <person name="Wiley G.B."/>
            <person name="Macmil S.L."/>
            <person name="Roe B.A."/>
            <person name="Zeller R.W."/>
            <person name="Hastings K.E."/>
            <person name="Lemaire P."/>
            <person name="Lindquist E."/>
            <person name="Endo T."/>
            <person name="Hotta K."/>
            <person name="Inaba K."/>
        </authorList>
    </citation>
    <scope>NUCLEOTIDE SEQUENCE [LARGE SCALE GENOMIC DNA]</scope>
    <source>
        <strain evidence="7">wild type</strain>
    </source>
</reference>
<dbReference type="InterPro" id="IPR055251">
    <property type="entry name" value="SOS1_NGEF_PH"/>
</dbReference>
<dbReference type="PROSITE" id="PS50010">
    <property type="entry name" value="DH_2"/>
    <property type="match status" value="1"/>
</dbReference>